<evidence type="ECO:0000313" key="4">
    <source>
        <dbReference type="Proteomes" id="UP000523079"/>
    </source>
</evidence>
<accession>A0A7W3IQN6</accession>
<name>A0A7W3IQN6_9ACTN</name>
<feature type="domain" description="DUF1707" evidence="2">
    <location>
        <begin position="31"/>
        <end position="82"/>
    </location>
</feature>
<evidence type="ECO:0000313" key="3">
    <source>
        <dbReference type="EMBL" id="MBA8793445.1"/>
    </source>
</evidence>
<dbReference type="RefSeq" id="WP_328823646.1">
    <property type="nucleotide sequence ID" value="NZ_JACGWT010000002.1"/>
</dbReference>
<feature type="region of interest" description="Disordered" evidence="1">
    <location>
        <begin position="1"/>
        <end position="39"/>
    </location>
</feature>
<dbReference type="EMBL" id="JACGWT010000002">
    <property type="protein sequence ID" value="MBA8793445.1"/>
    <property type="molecule type" value="Genomic_DNA"/>
</dbReference>
<keyword evidence="4" id="KW-1185">Reference proteome</keyword>
<comment type="caution">
    <text evidence="3">The sequence shown here is derived from an EMBL/GenBank/DDBJ whole genome shotgun (WGS) entry which is preliminary data.</text>
</comment>
<evidence type="ECO:0000259" key="2">
    <source>
        <dbReference type="Pfam" id="PF08044"/>
    </source>
</evidence>
<organism evidence="3 4">
    <name type="scientific">Microlunatus kandeliicorticis</name>
    <dbReference type="NCBI Taxonomy" id="1759536"/>
    <lineage>
        <taxon>Bacteria</taxon>
        <taxon>Bacillati</taxon>
        <taxon>Actinomycetota</taxon>
        <taxon>Actinomycetes</taxon>
        <taxon>Propionibacteriales</taxon>
        <taxon>Propionibacteriaceae</taxon>
        <taxon>Microlunatus</taxon>
    </lineage>
</organism>
<sequence length="258" mass="27665">MSTPSSHPSSLEPNAESSTAKPVAPTGPEAMRASDADRQQVADVLSSAYAEGRLTREEYDERLDQAMTARTFGELIPVTRDLVYAPGTSAPTPHAPATTAGPLAVDPTNASAEPERLVGIFGGATRSGRWRVRRQTQALALFGGIDLDLRDAVLESQTVEISGIWCFGGLDIKVPEGMEVRDQTVGIFGGSDVSHVAPPTPGAPTLVIKGVALFGGVSVKSVRPRNADGWSRGDSRAQRRLERVQRRLERHADRHGWH</sequence>
<dbReference type="Pfam" id="PF08044">
    <property type="entry name" value="DUF1707"/>
    <property type="match status" value="1"/>
</dbReference>
<dbReference type="Proteomes" id="UP000523079">
    <property type="component" value="Unassembled WGS sequence"/>
</dbReference>
<feature type="compositionally biased region" description="Polar residues" evidence="1">
    <location>
        <begin position="1"/>
        <end position="20"/>
    </location>
</feature>
<dbReference type="InterPro" id="IPR012551">
    <property type="entry name" value="DUF1707_SHOCT-like"/>
</dbReference>
<reference evidence="3 4" key="1">
    <citation type="submission" date="2020-07" db="EMBL/GenBank/DDBJ databases">
        <title>Sequencing the genomes of 1000 actinobacteria strains.</title>
        <authorList>
            <person name="Klenk H.-P."/>
        </authorList>
    </citation>
    <scope>NUCLEOTIDE SEQUENCE [LARGE SCALE GENOMIC DNA]</scope>
    <source>
        <strain evidence="3 4">DSM 100723</strain>
    </source>
</reference>
<dbReference type="AlphaFoldDB" id="A0A7W3IQN6"/>
<dbReference type="PANTHER" id="PTHR40763">
    <property type="entry name" value="MEMBRANE PROTEIN-RELATED"/>
    <property type="match status" value="1"/>
</dbReference>
<gene>
    <name evidence="3" type="ORF">FHX74_001050</name>
</gene>
<evidence type="ECO:0000256" key="1">
    <source>
        <dbReference type="SAM" id="MobiDB-lite"/>
    </source>
</evidence>
<proteinExistence type="predicted"/>
<protein>
    <recommendedName>
        <fullName evidence="2">DUF1707 domain-containing protein</fullName>
    </recommendedName>
</protein>
<dbReference type="PANTHER" id="PTHR40763:SF4">
    <property type="entry name" value="DUF1707 DOMAIN-CONTAINING PROTEIN"/>
    <property type="match status" value="1"/>
</dbReference>